<keyword evidence="2 6" id="KW-0812">Transmembrane</keyword>
<proteinExistence type="predicted"/>
<protein>
    <recommendedName>
        <fullName evidence="7">Ion transport domain-containing protein</fullName>
    </recommendedName>
</protein>
<evidence type="ECO:0000256" key="5">
    <source>
        <dbReference type="SAM" id="MobiDB-lite"/>
    </source>
</evidence>
<dbReference type="PRINTS" id="PR01463">
    <property type="entry name" value="EAGCHANLFMLY"/>
</dbReference>
<evidence type="ECO:0000313" key="9">
    <source>
        <dbReference type="Proteomes" id="UP001165060"/>
    </source>
</evidence>
<feature type="region of interest" description="Disordered" evidence="5">
    <location>
        <begin position="1"/>
        <end position="95"/>
    </location>
</feature>
<dbReference type="Gene3D" id="1.10.287.70">
    <property type="match status" value="1"/>
</dbReference>
<evidence type="ECO:0000256" key="4">
    <source>
        <dbReference type="ARBA" id="ARBA00023136"/>
    </source>
</evidence>
<feature type="transmembrane region" description="Helical" evidence="6">
    <location>
        <begin position="439"/>
        <end position="462"/>
    </location>
</feature>
<dbReference type="InterPro" id="IPR050818">
    <property type="entry name" value="KCNH_animal-type"/>
</dbReference>
<evidence type="ECO:0000259" key="7">
    <source>
        <dbReference type="Pfam" id="PF00520"/>
    </source>
</evidence>
<dbReference type="EMBL" id="BRYB01004370">
    <property type="protein sequence ID" value="GMI29917.1"/>
    <property type="molecule type" value="Genomic_DNA"/>
</dbReference>
<dbReference type="SUPFAM" id="SSF51206">
    <property type="entry name" value="cAMP-binding domain-like"/>
    <property type="match status" value="1"/>
</dbReference>
<evidence type="ECO:0000256" key="3">
    <source>
        <dbReference type="ARBA" id="ARBA00022989"/>
    </source>
</evidence>
<reference evidence="8 9" key="1">
    <citation type="journal article" date="2023" name="Commun. Biol.">
        <title>Genome analysis of Parmales, the sister group of diatoms, reveals the evolutionary specialization of diatoms from phago-mixotrophs to photoautotrophs.</title>
        <authorList>
            <person name="Ban H."/>
            <person name="Sato S."/>
            <person name="Yoshikawa S."/>
            <person name="Yamada K."/>
            <person name="Nakamura Y."/>
            <person name="Ichinomiya M."/>
            <person name="Sato N."/>
            <person name="Blanc-Mathieu R."/>
            <person name="Endo H."/>
            <person name="Kuwata A."/>
            <person name="Ogata H."/>
        </authorList>
    </citation>
    <scope>NUCLEOTIDE SEQUENCE [LARGE SCALE GENOMIC DNA]</scope>
</reference>
<dbReference type="InterPro" id="IPR003938">
    <property type="entry name" value="K_chnl_volt-dep_EAG/ELK/ERG"/>
</dbReference>
<dbReference type="Proteomes" id="UP001165060">
    <property type="component" value="Unassembled WGS sequence"/>
</dbReference>
<evidence type="ECO:0000256" key="1">
    <source>
        <dbReference type="ARBA" id="ARBA00004141"/>
    </source>
</evidence>
<gene>
    <name evidence="8" type="ORF">TeGR_g3171</name>
</gene>
<feature type="compositionally biased region" description="Basic residues" evidence="5">
    <location>
        <begin position="53"/>
        <end position="62"/>
    </location>
</feature>
<keyword evidence="3 6" id="KW-1133">Transmembrane helix</keyword>
<evidence type="ECO:0000256" key="2">
    <source>
        <dbReference type="ARBA" id="ARBA00022692"/>
    </source>
</evidence>
<dbReference type="Pfam" id="PF00520">
    <property type="entry name" value="Ion_trans"/>
    <property type="match status" value="1"/>
</dbReference>
<feature type="transmembrane region" description="Helical" evidence="6">
    <location>
        <begin position="535"/>
        <end position="553"/>
    </location>
</feature>
<feature type="transmembrane region" description="Helical" evidence="6">
    <location>
        <begin position="506"/>
        <end position="523"/>
    </location>
</feature>
<dbReference type="SUPFAM" id="SSF81324">
    <property type="entry name" value="Voltage-gated potassium channels"/>
    <property type="match status" value="1"/>
</dbReference>
<name>A0ABQ6MQ71_9STRA</name>
<dbReference type="PANTHER" id="PTHR10217">
    <property type="entry name" value="VOLTAGE AND LIGAND GATED POTASSIUM CHANNEL"/>
    <property type="match status" value="1"/>
</dbReference>
<sequence length="850" mass="92664">MATSKIHIAADPGTQNPSPSVPSPSQPPSSTPLTIDPSSSANPAASALSPLAAKHKKKKKSKSPSDGSTSSIPRDFLSPTKSVADMAPPGGRVDLSAEPAGAYPAGAYPAGAYPAGAYPAGAYPAGASPAGISASASPYLAGPPAPVAPKLTDIKLGGDRSSGTYPNSYTDLRKSALGKLPGVVTSDTNGATDIYGKHVMPKPKRVPTLPVSLFVDQGLPAEKALALDAGIDPDLTNTDKEAILQYRGAVRRMSMSQPKQEINAEVEAMVKYFQERTREPKFLILPESSYMGRWDMVTLAALMFTAFVTPYEVALLDTDALYSNITTWDLLFSFNRLIDFIFLKDMCMQFFLAYRIQGSGGGAGLLVRNFKSIRNNYLKSWFPIDVASIIPFDWFAQIGGSDELSSLKIIKIVRLLRLLKLARIFKASRIFKRLESRLSVSYSVIGLCKFGVLLIVVGHWMACAWCMVGGGMEGAKKTTWINYVNCNMNGCDDDGIPLTLMSEWEVFSAAFYWAIVTITSVGYGDITPQNVDEMAWSTFFLLLGGCTWAYIIGSACGIVSNLDVDTIEHQQTMDALNRFMQVQGFDRELKIKVRAFFNQTKDLAKTENHKALISRMSPLLKEEVTAKNCEWIGDVYYLKNFKASFAVTLLDFLAPGVFMPQEKAGVSDALCVVSRGVASRGGVVKTAGTYWGDDFVLESWDLKDHIDCRALTYIEVLVLTRDSFFDCLEQFPTEKAEVRKATVRLAVHRGVLLFARAMRDKGLKGAMNIENVELDHAPMPDALDERRMSMDHISMGAHGFHPGHGMHGFHPGHAGGGGHDMHEILVLKHQVASVEKKMDALLMKLGVSVE</sequence>
<comment type="caution">
    <text evidence="8">The sequence shown here is derived from an EMBL/GenBank/DDBJ whole genome shotgun (WGS) entry which is preliminary data.</text>
</comment>
<accession>A0ABQ6MQ71</accession>
<evidence type="ECO:0000256" key="6">
    <source>
        <dbReference type="SAM" id="Phobius"/>
    </source>
</evidence>
<organism evidence="8 9">
    <name type="scientific">Tetraparma gracilis</name>
    <dbReference type="NCBI Taxonomy" id="2962635"/>
    <lineage>
        <taxon>Eukaryota</taxon>
        <taxon>Sar</taxon>
        <taxon>Stramenopiles</taxon>
        <taxon>Ochrophyta</taxon>
        <taxon>Bolidophyceae</taxon>
        <taxon>Parmales</taxon>
        <taxon>Triparmaceae</taxon>
        <taxon>Tetraparma</taxon>
    </lineage>
</organism>
<dbReference type="InterPro" id="IPR005821">
    <property type="entry name" value="Ion_trans_dom"/>
</dbReference>
<dbReference type="InterPro" id="IPR018490">
    <property type="entry name" value="cNMP-bd_dom_sf"/>
</dbReference>
<feature type="compositionally biased region" description="Pro residues" evidence="5">
    <location>
        <begin position="19"/>
        <end position="30"/>
    </location>
</feature>
<dbReference type="PANTHER" id="PTHR10217:SF435">
    <property type="entry name" value="POTASSIUM VOLTAGE-GATED CHANNEL PROTEIN EAG"/>
    <property type="match status" value="1"/>
</dbReference>
<feature type="domain" description="Ion transport" evidence="7">
    <location>
        <begin position="294"/>
        <end position="554"/>
    </location>
</feature>
<feature type="compositionally biased region" description="Low complexity" evidence="5">
    <location>
        <begin position="37"/>
        <end position="52"/>
    </location>
</feature>
<keyword evidence="4 6" id="KW-0472">Membrane</keyword>
<keyword evidence="9" id="KW-1185">Reference proteome</keyword>
<evidence type="ECO:0000313" key="8">
    <source>
        <dbReference type="EMBL" id="GMI29917.1"/>
    </source>
</evidence>
<dbReference type="Gene3D" id="1.10.287.630">
    <property type="entry name" value="Helix hairpin bin"/>
    <property type="match status" value="1"/>
</dbReference>
<comment type="subcellular location">
    <subcellularLocation>
        <location evidence="1">Membrane</location>
        <topology evidence="1">Multi-pass membrane protein</topology>
    </subcellularLocation>
</comment>